<protein>
    <submittedName>
        <fullName evidence="7">Sigma-54-dependent Fis family transcriptional regulator</fullName>
    </submittedName>
</protein>
<accession>A0ABX5S5R8</accession>
<dbReference type="InterPro" id="IPR058031">
    <property type="entry name" value="AAA_lid_NorR"/>
</dbReference>
<evidence type="ECO:0000256" key="2">
    <source>
        <dbReference type="ARBA" id="ARBA00022840"/>
    </source>
</evidence>
<feature type="region of interest" description="Disordered" evidence="5">
    <location>
        <begin position="396"/>
        <end position="421"/>
    </location>
</feature>
<dbReference type="EMBL" id="CP038026">
    <property type="protein sequence ID" value="QBQ35462.1"/>
    <property type="molecule type" value="Genomic_DNA"/>
</dbReference>
<keyword evidence="8" id="KW-1185">Reference proteome</keyword>
<evidence type="ECO:0000256" key="1">
    <source>
        <dbReference type="ARBA" id="ARBA00022741"/>
    </source>
</evidence>
<keyword evidence="1" id="KW-0547">Nucleotide-binding</keyword>
<organism evidence="7 8">
    <name type="scientific">Pseudoduganella plicata</name>
    <dbReference type="NCBI Taxonomy" id="321984"/>
    <lineage>
        <taxon>Bacteria</taxon>
        <taxon>Pseudomonadati</taxon>
        <taxon>Pseudomonadota</taxon>
        <taxon>Betaproteobacteria</taxon>
        <taxon>Burkholderiales</taxon>
        <taxon>Oxalobacteraceae</taxon>
        <taxon>Telluria group</taxon>
        <taxon>Pseudoduganella</taxon>
    </lineage>
</organism>
<gene>
    <name evidence="7" type="ORF">E1742_04245</name>
</gene>
<proteinExistence type="predicted"/>
<name>A0ABX5S5R8_9BURK</name>
<evidence type="ECO:0000256" key="5">
    <source>
        <dbReference type="SAM" id="MobiDB-lite"/>
    </source>
</evidence>
<keyword evidence="4" id="KW-0804">Transcription</keyword>
<dbReference type="SMART" id="SM00382">
    <property type="entry name" value="AAA"/>
    <property type="match status" value="1"/>
</dbReference>
<dbReference type="CDD" id="cd00009">
    <property type="entry name" value="AAA"/>
    <property type="match status" value="1"/>
</dbReference>
<dbReference type="SUPFAM" id="SSF52540">
    <property type="entry name" value="P-loop containing nucleoside triphosphate hydrolases"/>
    <property type="match status" value="1"/>
</dbReference>
<dbReference type="Gene3D" id="3.40.50.300">
    <property type="entry name" value="P-loop containing nucleotide triphosphate hydrolases"/>
    <property type="match status" value="1"/>
</dbReference>
<dbReference type="Pfam" id="PF00158">
    <property type="entry name" value="Sigma54_activat"/>
    <property type="match status" value="1"/>
</dbReference>
<dbReference type="InterPro" id="IPR027417">
    <property type="entry name" value="P-loop_NTPase"/>
</dbReference>
<keyword evidence="3" id="KW-0805">Transcription regulation</keyword>
<dbReference type="InterPro" id="IPR003593">
    <property type="entry name" value="AAA+_ATPase"/>
</dbReference>
<keyword evidence="2" id="KW-0067">ATP-binding</keyword>
<evidence type="ECO:0000313" key="7">
    <source>
        <dbReference type="EMBL" id="QBQ35462.1"/>
    </source>
</evidence>
<dbReference type="PANTHER" id="PTHR32071:SF113">
    <property type="entry name" value="ALGINATE BIOSYNTHESIS TRANSCRIPTIONAL REGULATORY PROTEIN ALGB"/>
    <property type="match status" value="1"/>
</dbReference>
<evidence type="ECO:0000256" key="4">
    <source>
        <dbReference type="ARBA" id="ARBA00023163"/>
    </source>
</evidence>
<feature type="compositionally biased region" description="Low complexity" evidence="5">
    <location>
        <begin position="398"/>
        <end position="413"/>
    </location>
</feature>
<evidence type="ECO:0000256" key="3">
    <source>
        <dbReference type="ARBA" id="ARBA00023015"/>
    </source>
</evidence>
<feature type="domain" description="Sigma-54 factor interaction" evidence="6">
    <location>
        <begin position="160"/>
        <end position="380"/>
    </location>
</feature>
<dbReference type="InterPro" id="IPR002078">
    <property type="entry name" value="Sigma_54_int"/>
</dbReference>
<dbReference type="PROSITE" id="PS50045">
    <property type="entry name" value="SIGMA54_INTERACT_4"/>
    <property type="match status" value="1"/>
</dbReference>
<dbReference type="Gene3D" id="1.10.8.60">
    <property type="match status" value="1"/>
</dbReference>
<dbReference type="PROSITE" id="PS00688">
    <property type="entry name" value="SIGMA54_INTERACT_3"/>
    <property type="match status" value="1"/>
</dbReference>
<reference evidence="7 8" key="1">
    <citation type="submission" date="2019-03" db="EMBL/GenBank/DDBJ databases">
        <title>Draft Genome Sequences of Six Type Strains of the Genus Massilia.</title>
        <authorList>
            <person name="Miess H."/>
            <person name="Frediansyhah A."/>
            <person name="Gross H."/>
        </authorList>
    </citation>
    <scope>NUCLEOTIDE SEQUENCE [LARGE SCALE GENOMIC DNA]</scope>
    <source>
        <strain evidence="7 8">DSM 17505</strain>
    </source>
</reference>
<sequence>MLRSPHAWTTMTDRDLTLTSPCTSHDSQWAALLALTIVWHPDQARIGAQFVWAPGTPIDICRYAPLFHPPGGAGLPLGHERVSRSPLRLLPDHRDGEPGLMIALPDSRMTVELNGRPITGGTILDGATLRDSPILTVGRAVVLCLHWMRGLPKVNPVPGLVGVGSGAIEVRDQIRMVAATDLPVLLLGETGTGKEIAARGIHALSRRHQGRLVTVNMAALNESLAAVELFGAAKGAYTGAQADRGGLFAEADGATLFLDEIGNAPASVQPMLLRVLEGGDYRPVGGGRDRRSTARLIAATDQRLGNGEFNQALLRRLEQFVIELPPLRQRREDIGVLIVHLLATQESAPPLPVEFVTALACHAWPGNIRQLAHVLRRALLQSRHGVAPQLQALVRDGAPTPASAPPERASAEPAARKRRPAELTEQELLDAMAGNAWIIQAAAQALHISRPTLYKLLKGHSAIRPAERIPADEIRQALGACDYDLARCAQLLRTPLEPLRRHLRQLP</sequence>
<dbReference type="PANTHER" id="PTHR32071">
    <property type="entry name" value="TRANSCRIPTIONAL REGULATORY PROTEIN"/>
    <property type="match status" value="1"/>
</dbReference>
<evidence type="ECO:0000259" key="6">
    <source>
        <dbReference type="PROSITE" id="PS50045"/>
    </source>
</evidence>
<dbReference type="Pfam" id="PF25601">
    <property type="entry name" value="AAA_lid_14"/>
    <property type="match status" value="1"/>
</dbReference>
<dbReference type="InterPro" id="IPR025944">
    <property type="entry name" value="Sigma_54_int_dom_CS"/>
</dbReference>
<dbReference type="Proteomes" id="UP000294359">
    <property type="component" value="Chromosome"/>
</dbReference>
<evidence type="ECO:0000313" key="8">
    <source>
        <dbReference type="Proteomes" id="UP000294359"/>
    </source>
</evidence>